<feature type="region of interest" description="Disordered" evidence="2">
    <location>
        <begin position="1"/>
        <end position="23"/>
    </location>
</feature>
<reference evidence="3" key="2">
    <citation type="journal article" date="2021" name="PeerJ">
        <title>Extensive microbial diversity within the chicken gut microbiome revealed by metagenomics and culture.</title>
        <authorList>
            <person name="Gilroy R."/>
            <person name="Ravi A."/>
            <person name="Getino M."/>
            <person name="Pursley I."/>
            <person name="Horton D.L."/>
            <person name="Alikhan N.F."/>
            <person name="Baker D."/>
            <person name="Gharbi K."/>
            <person name="Hall N."/>
            <person name="Watson M."/>
            <person name="Adriaenssens E.M."/>
            <person name="Foster-Nyarko E."/>
            <person name="Jarju S."/>
            <person name="Secka A."/>
            <person name="Antonio M."/>
            <person name="Oren A."/>
            <person name="Chaudhuri R.R."/>
            <person name="La Ragione R."/>
            <person name="Hildebrand F."/>
            <person name="Pallen M.J."/>
        </authorList>
    </citation>
    <scope>NUCLEOTIDE SEQUENCE</scope>
    <source>
        <strain evidence="3">CHK197-8231</strain>
    </source>
</reference>
<name>A0A9D1HT19_9BACT</name>
<dbReference type="AlphaFoldDB" id="A0A9D1HT19"/>
<reference evidence="3" key="1">
    <citation type="submission" date="2020-10" db="EMBL/GenBank/DDBJ databases">
        <authorList>
            <person name="Gilroy R."/>
        </authorList>
    </citation>
    <scope>NUCLEOTIDE SEQUENCE</scope>
    <source>
        <strain evidence="3">CHK197-8231</strain>
    </source>
</reference>
<organism evidence="3 4">
    <name type="scientific">Candidatus Fimihabitans intestinipullorum</name>
    <dbReference type="NCBI Taxonomy" id="2840820"/>
    <lineage>
        <taxon>Bacteria</taxon>
        <taxon>Bacillati</taxon>
        <taxon>Mycoplasmatota</taxon>
        <taxon>Mycoplasmatota incertae sedis</taxon>
        <taxon>Candidatus Fimihabitans</taxon>
    </lineage>
</organism>
<dbReference type="EMBL" id="DVML01000006">
    <property type="protein sequence ID" value="HIU22048.1"/>
    <property type="molecule type" value="Genomic_DNA"/>
</dbReference>
<sequence>EQAKTNDLPETQTVEDQKTNDDDIRAQQLLEQEEKIRELEKLVAEQEARIAEKNQKIVELEENRRELSATIDHAEQQITALNQRVDELTAREQEKDQEMQRLKEDNELLTRHNEEKSEMITTLQSQIKEMGQAQKGQSQPKELTPEEDLEQTYQLLHSFSDEQKQAFYKSSKSQEALEDLLLLKMKESVQPSHQELLDELILTLLDGRSSVTVEEDKMGIGHK</sequence>
<proteinExistence type="predicted"/>
<accession>A0A9D1HT19</accession>
<feature type="non-terminal residue" evidence="3">
    <location>
        <position position="1"/>
    </location>
</feature>
<feature type="coiled-coil region" evidence="1">
    <location>
        <begin position="29"/>
        <end position="119"/>
    </location>
</feature>
<gene>
    <name evidence="3" type="ORF">IAD49_00485</name>
</gene>
<evidence type="ECO:0000256" key="2">
    <source>
        <dbReference type="SAM" id="MobiDB-lite"/>
    </source>
</evidence>
<evidence type="ECO:0000313" key="3">
    <source>
        <dbReference type="EMBL" id="HIU22048.1"/>
    </source>
</evidence>
<keyword evidence="1" id="KW-0175">Coiled coil</keyword>
<dbReference type="Proteomes" id="UP000824087">
    <property type="component" value="Unassembled WGS sequence"/>
</dbReference>
<evidence type="ECO:0000256" key="1">
    <source>
        <dbReference type="SAM" id="Coils"/>
    </source>
</evidence>
<evidence type="ECO:0000313" key="4">
    <source>
        <dbReference type="Proteomes" id="UP000824087"/>
    </source>
</evidence>
<comment type="caution">
    <text evidence="3">The sequence shown here is derived from an EMBL/GenBank/DDBJ whole genome shotgun (WGS) entry which is preliminary data.</text>
</comment>
<feature type="region of interest" description="Disordered" evidence="2">
    <location>
        <begin position="128"/>
        <end position="148"/>
    </location>
</feature>
<protein>
    <submittedName>
        <fullName evidence="3">Uncharacterized protein</fullName>
    </submittedName>
</protein>